<reference evidence="1 2" key="1">
    <citation type="journal article" date="2024" name="Nat. Commun.">
        <title>Phylogenomics reveals the evolutionary origins of lichenization in chlorophyte algae.</title>
        <authorList>
            <person name="Puginier C."/>
            <person name="Libourel C."/>
            <person name="Otte J."/>
            <person name="Skaloud P."/>
            <person name="Haon M."/>
            <person name="Grisel S."/>
            <person name="Petersen M."/>
            <person name="Berrin J.G."/>
            <person name="Delaux P.M."/>
            <person name="Dal Grande F."/>
            <person name="Keller J."/>
        </authorList>
    </citation>
    <scope>NUCLEOTIDE SEQUENCE [LARGE SCALE GENOMIC DNA]</scope>
    <source>
        <strain evidence="1 2">SAG 2145</strain>
    </source>
</reference>
<protein>
    <submittedName>
        <fullName evidence="1">Uncharacterized protein</fullName>
    </submittedName>
</protein>
<accession>A0AAW1S0K8</accession>
<dbReference type="InterPro" id="IPR009783">
    <property type="entry name" value="DUF1348"/>
</dbReference>
<organism evidence="1 2">
    <name type="scientific">Apatococcus lobatus</name>
    <dbReference type="NCBI Taxonomy" id="904363"/>
    <lineage>
        <taxon>Eukaryota</taxon>
        <taxon>Viridiplantae</taxon>
        <taxon>Chlorophyta</taxon>
        <taxon>core chlorophytes</taxon>
        <taxon>Trebouxiophyceae</taxon>
        <taxon>Chlorellales</taxon>
        <taxon>Chlorellaceae</taxon>
        <taxon>Apatococcus</taxon>
    </lineage>
</organism>
<evidence type="ECO:0000313" key="1">
    <source>
        <dbReference type="EMBL" id="KAK9838856.1"/>
    </source>
</evidence>
<dbReference type="PANTHER" id="PTHR31757:SF0">
    <property type="entry name" value="SLL0781 PROTEIN"/>
    <property type="match status" value="1"/>
</dbReference>
<dbReference type="SUPFAM" id="SSF54427">
    <property type="entry name" value="NTF2-like"/>
    <property type="match status" value="1"/>
</dbReference>
<dbReference type="Pfam" id="PF07080">
    <property type="entry name" value="DUF1348"/>
    <property type="match status" value="1"/>
</dbReference>
<dbReference type="Gene3D" id="3.10.450.50">
    <property type="match status" value="1"/>
</dbReference>
<sequence length="197" mass="23292">MIYCCNIVELTYPDCCAEALQPPSFESSIPEHCLLLYLELRRLPFGNRGLNEGLSLWQPCCVMSLVPPFTEETARKKVQAAEDGWNTKDPQRVAKAYTEDCIWRNRDQFFQGREAIINFLTKKWELEQGYRLKKYYFCHNDNKIAVHFQYEFHDDQGQWWRAYGNEHWTFNSEGIMAQRDMSANNVFIQISERKIAV</sequence>
<dbReference type="Proteomes" id="UP001438707">
    <property type="component" value="Unassembled WGS sequence"/>
</dbReference>
<proteinExistence type="predicted"/>
<dbReference type="EMBL" id="JALJOS010000005">
    <property type="protein sequence ID" value="KAK9838856.1"/>
    <property type="molecule type" value="Genomic_DNA"/>
</dbReference>
<comment type="caution">
    <text evidence="1">The sequence shown here is derived from an EMBL/GenBank/DDBJ whole genome shotgun (WGS) entry which is preliminary data.</text>
</comment>
<gene>
    <name evidence="1" type="ORF">WJX74_004635</name>
</gene>
<keyword evidence="2" id="KW-1185">Reference proteome</keyword>
<dbReference type="PANTHER" id="PTHR31757">
    <property type="entry name" value="SLL0781 PROTEIN"/>
    <property type="match status" value="1"/>
</dbReference>
<dbReference type="InterPro" id="IPR032710">
    <property type="entry name" value="NTF2-like_dom_sf"/>
</dbReference>
<dbReference type="AlphaFoldDB" id="A0AAW1S0K8"/>
<name>A0AAW1S0K8_9CHLO</name>
<evidence type="ECO:0000313" key="2">
    <source>
        <dbReference type="Proteomes" id="UP001438707"/>
    </source>
</evidence>